<dbReference type="PANTHER" id="PTHR10000">
    <property type="entry name" value="PHOSPHOSERINE PHOSPHATASE"/>
    <property type="match status" value="1"/>
</dbReference>
<dbReference type="PANTHER" id="PTHR10000:SF8">
    <property type="entry name" value="HAD SUPERFAMILY HYDROLASE-LIKE, TYPE 3"/>
    <property type="match status" value="1"/>
</dbReference>
<reference evidence="1 2" key="1">
    <citation type="submission" date="2007-03" db="EMBL/GenBank/DDBJ databases">
        <authorList>
            <person name="Stal L."/>
            <person name="Ferriera S."/>
            <person name="Johnson J."/>
            <person name="Kravitz S."/>
            <person name="Beeson K."/>
            <person name="Sutton G."/>
            <person name="Rogers Y.-H."/>
            <person name="Friedman R."/>
            <person name="Frazier M."/>
            <person name="Venter J.C."/>
        </authorList>
    </citation>
    <scope>NUCLEOTIDE SEQUENCE [LARGE SCALE GENOMIC DNA]</scope>
    <source>
        <strain evidence="1 2">CCY0110</strain>
    </source>
</reference>
<proteinExistence type="predicted"/>
<dbReference type="Pfam" id="PF08282">
    <property type="entry name" value="Hydrolase_3"/>
    <property type="match status" value="1"/>
</dbReference>
<name>A3IQ58_9CHRO</name>
<protein>
    <submittedName>
        <fullName evidence="1">Uncharacterized protein</fullName>
    </submittedName>
</protein>
<dbReference type="GO" id="GO:0000287">
    <property type="term" value="F:magnesium ion binding"/>
    <property type="evidence" value="ECO:0007669"/>
    <property type="project" value="TreeGrafter"/>
</dbReference>
<comment type="caution">
    <text evidence="1">The sequence shown here is derived from an EMBL/GenBank/DDBJ whole genome shotgun (WGS) entry which is preliminary data.</text>
</comment>
<dbReference type="Gene3D" id="3.40.50.1000">
    <property type="entry name" value="HAD superfamily/HAD-like"/>
    <property type="match status" value="1"/>
</dbReference>
<dbReference type="GO" id="GO:0016791">
    <property type="term" value="F:phosphatase activity"/>
    <property type="evidence" value="ECO:0007669"/>
    <property type="project" value="TreeGrafter"/>
</dbReference>
<dbReference type="SUPFAM" id="SSF56784">
    <property type="entry name" value="HAD-like"/>
    <property type="match status" value="1"/>
</dbReference>
<dbReference type="EMBL" id="AAXW01000014">
    <property type="protein sequence ID" value="EAZ91398.1"/>
    <property type="molecule type" value="Genomic_DNA"/>
</dbReference>
<dbReference type="Proteomes" id="UP000003781">
    <property type="component" value="Unassembled WGS sequence"/>
</dbReference>
<accession>A3IQ58</accession>
<dbReference type="RefSeq" id="WP_008275523.1">
    <property type="nucleotide sequence ID" value="NZ_AAXW01000014.1"/>
</dbReference>
<evidence type="ECO:0000313" key="2">
    <source>
        <dbReference type="Proteomes" id="UP000003781"/>
    </source>
</evidence>
<dbReference type="InterPro" id="IPR023214">
    <property type="entry name" value="HAD_sf"/>
</dbReference>
<dbReference type="GO" id="GO:0005829">
    <property type="term" value="C:cytosol"/>
    <property type="evidence" value="ECO:0007669"/>
    <property type="project" value="TreeGrafter"/>
</dbReference>
<dbReference type="eggNOG" id="COG0561">
    <property type="taxonomic scope" value="Bacteria"/>
</dbReference>
<dbReference type="AlphaFoldDB" id="A3IQ58"/>
<organism evidence="1 2">
    <name type="scientific">Crocosphaera chwakensis CCY0110</name>
    <dbReference type="NCBI Taxonomy" id="391612"/>
    <lineage>
        <taxon>Bacteria</taxon>
        <taxon>Bacillati</taxon>
        <taxon>Cyanobacteriota</taxon>
        <taxon>Cyanophyceae</taxon>
        <taxon>Oscillatoriophycideae</taxon>
        <taxon>Chroococcales</taxon>
        <taxon>Aphanothecaceae</taxon>
        <taxon>Crocosphaera</taxon>
        <taxon>Crocosphaera chwakensis</taxon>
    </lineage>
</organism>
<keyword evidence="2" id="KW-1185">Reference proteome</keyword>
<dbReference type="InterPro" id="IPR036412">
    <property type="entry name" value="HAD-like_sf"/>
</dbReference>
<sequence length="127" mass="13898">MTQNVSPISQGQVLVATWQPYFDVVKQTIKKMGLEAEIILNKRAIMILPKGVNKKTGLEVALTQFQLSPELVAGIGDAENDRDLLLYCGLGVAVANALSDLKAMADWQTQAPRGQGVQELIEWCLQC</sequence>
<gene>
    <name evidence="1" type="ORF">CY0110_05492</name>
</gene>
<evidence type="ECO:0000313" key="1">
    <source>
        <dbReference type="EMBL" id="EAZ91398.1"/>
    </source>
</evidence>